<comment type="caution">
    <text evidence="2">The sequence shown here is derived from an EMBL/GenBank/DDBJ whole genome shotgun (WGS) entry which is preliminary data.</text>
</comment>
<evidence type="ECO:0000256" key="1">
    <source>
        <dbReference type="SAM" id="SignalP"/>
    </source>
</evidence>
<dbReference type="EMBL" id="QEAM01000143">
    <property type="protein sequence ID" value="TPX45365.1"/>
    <property type="molecule type" value="Genomic_DNA"/>
</dbReference>
<protein>
    <submittedName>
        <fullName evidence="2">Uncharacterized protein</fullName>
    </submittedName>
</protein>
<reference evidence="2 3" key="1">
    <citation type="journal article" date="2019" name="Sci. Rep.">
        <title>Comparative genomics of chytrid fungi reveal insights into the obligate biotrophic and pathogenic lifestyle of Synchytrium endobioticum.</title>
        <authorList>
            <person name="van de Vossenberg B.T.L.H."/>
            <person name="Warris S."/>
            <person name="Nguyen H.D.T."/>
            <person name="van Gent-Pelzer M.P.E."/>
            <person name="Joly D.L."/>
            <person name="van de Geest H.C."/>
            <person name="Bonants P.J.M."/>
            <person name="Smith D.S."/>
            <person name="Levesque C.A."/>
            <person name="van der Lee T.A.J."/>
        </authorList>
    </citation>
    <scope>NUCLEOTIDE SEQUENCE [LARGE SCALE GENOMIC DNA]</scope>
    <source>
        <strain evidence="2 3">LEV6574</strain>
    </source>
</reference>
<accession>A0A507D236</accession>
<dbReference type="AlphaFoldDB" id="A0A507D236"/>
<proteinExistence type="predicted"/>
<feature type="chain" id="PRO_5021231737" evidence="1">
    <location>
        <begin position="28"/>
        <end position="96"/>
    </location>
</feature>
<keyword evidence="1" id="KW-0732">Signal</keyword>
<organism evidence="2 3">
    <name type="scientific">Synchytrium endobioticum</name>
    <dbReference type="NCBI Taxonomy" id="286115"/>
    <lineage>
        <taxon>Eukaryota</taxon>
        <taxon>Fungi</taxon>
        <taxon>Fungi incertae sedis</taxon>
        <taxon>Chytridiomycota</taxon>
        <taxon>Chytridiomycota incertae sedis</taxon>
        <taxon>Chytridiomycetes</taxon>
        <taxon>Synchytriales</taxon>
        <taxon>Synchytriaceae</taxon>
        <taxon>Synchytrium</taxon>
    </lineage>
</organism>
<gene>
    <name evidence="2" type="ORF">SeLEV6574_g03900</name>
</gene>
<feature type="signal peptide" evidence="1">
    <location>
        <begin position="1"/>
        <end position="27"/>
    </location>
</feature>
<dbReference type="Proteomes" id="UP000320475">
    <property type="component" value="Unassembled WGS sequence"/>
</dbReference>
<name>A0A507D236_9FUNG</name>
<evidence type="ECO:0000313" key="3">
    <source>
        <dbReference type="Proteomes" id="UP000320475"/>
    </source>
</evidence>
<sequence>MSYFALKIFTGVTLACALLLLITYAAAQAYKARQKDRAVAMSRNMEMGTRAEATKGDAKPTTPDFVISEVVILNMQDKRAGILLTESGFLKGSGYT</sequence>
<evidence type="ECO:0000313" key="2">
    <source>
        <dbReference type="EMBL" id="TPX45365.1"/>
    </source>
</evidence>